<sequence length="260" mass="29582">MINSFPLLEKKVLVPRGENQAKSFSQLIEKYGGIPIEIPLIAFRPVEINQRLQTILKALNTYDWIIFTSNVTVETFFSFCLNSDLEIFPKIAVIGKKTEEGLLQRGLRPEFIPSAYVAESFVAEFLPYIHKGSKILLPKGNLAREYIADSLTESGALVNEVVIYETVMPDESREKLAKVMVEKQLDILLFTSPSTVDHFMETVTRYKLEHHLKKYIFGCIGPSTEKKLRAYGLPVHVAPKEYTVKEMVNSTIAYLEMEES</sequence>
<evidence type="ECO:0000256" key="3">
    <source>
        <dbReference type="ARBA" id="ARBA00013109"/>
    </source>
</evidence>
<comment type="catalytic activity">
    <reaction evidence="8 9">
        <text>hydroxymethylbilane = uroporphyrinogen III + H2O</text>
        <dbReference type="Rhea" id="RHEA:18965"/>
        <dbReference type="ChEBI" id="CHEBI:15377"/>
        <dbReference type="ChEBI" id="CHEBI:57308"/>
        <dbReference type="ChEBI" id="CHEBI:57845"/>
        <dbReference type="EC" id="4.2.1.75"/>
    </reaction>
</comment>
<dbReference type="CDD" id="cd06578">
    <property type="entry name" value="HemD"/>
    <property type="match status" value="1"/>
</dbReference>
<name>A0ABT9XNK7_9BACI</name>
<keyword evidence="4 9" id="KW-0456">Lyase</keyword>
<dbReference type="PANTHER" id="PTHR38042">
    <property type="entry name" value="UROPORPHYRINOGEN-III SYNTHASE, CHLOROPLASTIC"/>
    <property type="match status" value="1"/>
</dbReference>
<protein>
    <recommendedName>
        <fullName evidence="7 9">Uroporphyrinogen-III synthase</fullName>
        <ecNumber evidence="3 9">4.2.1.75</ecNumber>
    </recommendedName>
</protein>
<comment type="caution">
    <text evidence="11">The sequence shown here is derived from an EMBL/GenBank/DDBJ whole genome shotgun (WGS) entry which is preliminary data.</text>
</comment>
<dbReference type="InterPro" id="IPR036108">
    <property type="entry name" value="4pyrrol_syn_uPrphyn_synt_sf"/>
</dbReference>
<evidence type="ECO:0000256" key="8">
    <source>
        <dbReference type="ARBA" id="ARBA00048617"/>
    </source>
</evidence>
<evidence type="ECO:0000256" key="5">
    <source>
        <dbReference type="ARBA" id="ARBA00023244"/>
    </source>
</evidence>
<evidence type="ECO:0000256" key="4">
    <source>
        <dbReference type="ARBA" id="ARBA00023239"/>
    </source>
</evidence>
<dbReference type="SUPFAM" id="SSF69618">
    <property type="entry name" value="HemD-like"/>
    <property type="match status" value="1"/>
</dbReference>
<proteinExistence type="inferred from homology"/>
<dbReference type="EC" id="4.2.1.75" evidence="3 9"/>
<dbReference type="GO" id="GO:0004852">
    <property type="term" value="F:uroporphyrinogen-III synthase activity"/>
    <property type="evidence" value="ECO:0007669"/>
    <property type="project" value="UniProtKB-EC"/>
</dbReference>
<comment type="function">
    <text evidence="6 9">Catalyzes cyclization of the linear tetrapyrrole, hydroxymethylbilane, to the macrocyclic uroporphyrinogen III.</text>
</comment>
<reference evidence="11 12" key="1">
    <citation type="submission" date="2023-07" db="EMBL/GenBank/DDBJ databases">
        <title>Genomic Encyclopedia of Type Strains, Phase IV (KMG-IV): sequencing the most valuable type-strain genomes for metagenomic binning, comparative biology and taxonomic classification.</title>
        <authorList>
            <person name="Goeker M."/>
        </authorList>
    </citation>
    <scope>NUCLEOTIDE SEQUENCE [LARGE SCALE GENOMIC DNA]</scope>
    <source>
        <strain evidence="11 12">DSM 27594</strain>
    </source>
</reference>
<dbReference type="Gene3D" id="3.40.50.10090">
    <property type="match status" value="2"/>
</dbReference>
<evidence type="ECO:0000256" key="1">
    <source>
        <dbReference type="ARBA" id="ARBA00004772"/>
    </source>
</evidence>
<dbReference type="InterPro" id="IPR003754">
    <property type="entry name" value="4pyrrol_synth_uPrphyn_synth"/>
</dbReference>
<comment type="pathway">
    <text evidence="1 9">Porphyrin-containing compound metabolism; protoporphyrin-IX biosynthesis; coproporphyrinogen-III from 5-aminolevulinate: step 3/4.</text>
</comment>
<keyword evidence="12" id="KW-1185">Reference proteome</keyword>
<accession>A0ABT9XNK7</accession>
<keyword evidence="5 9" id="KW-0627">Porphyrin biosynthesis</keyword>
<gene>
    <name evidence="11" type="ORF">J2S10_000224</name>
</gene>
<feature type="domain" description="Tetrapyrrole biosynthesis uroporphyrinogen III synthase" evidence="10">
    <location>
        <begin position="23"/>
        <end position="248"/>
    </location>
</feature>
<dbReference type="EMBL" id="JAUSTW010000001">
    <property type="protein sequence ID" value="MDQ0197119.1"/>
    <property type="molecule type" value="Genomic_DNA"/>
</dbReference>
<evidence type="ECO:0000313" key="12">
    <source>
        <dbReference type="Proteomes" id="UP001224122"/>
    </source>
</evidence>
<evidence type="ECO:0000256" key="2">
    <source>
        <dbReference type="ARBA" id="ARBA00008133"/>
    </source>
</evidence>
<evidence type="ECO:0000256" key="6">
    <source>
        <dbReference type="ARBA" id="ARBA00037589"/>
    </source>
</evidence>
<dbReference type="InterPro" id="IPR039793">
    <property type="entry name" value="UROS/Hem4"/>
</dbReference>
<evidence type="ECO:0000256" key="7">
    <source>
        <dbReference type="ARBA" id="ARBA00040167"/>
    </source>
</evidence>
<dbReference type="RefSeq" id="WP_307403834.1">
    <property type="nucleotide sequence ID" value="NZ_JAUSTW010000001.1"/>
</dbReference>
<dbReference type="Proteomes" id="UP001224122">
    <property type="component" value="Unassembled WGS sequence"/>
</dbReference>
<dbReference type="Pfam" id="PF02602">
    <property type="entry name" value="HEM4"/>
    <property type="match status" value="1"/>
</dbReference>
<organism evidence="11 12">
    <name type="scientific">Neobacillus ginsengisoli</name>
    <dbReference type="NCBI Taxonomy" id="904295"/>
    <lineage>
        <taxon>Bacteria</taxon>
        <taxon>Bacillati</taxon>
        <taxon>Bacillota</taxon>
        <taxon>Bacilli</taxon>
        <taxon>Bacillales</taxon>
        <taxon>Bacillaceae</taxon>
        <taxon>Neobacillus</taxon>
    </lineage>
</organism>
<evidence type="ECO:0000256" key="9">
    <source>
        <dbReference type="RuleBase" id="RU366031"/>
    </source>
</evidence>
<evidence type="ECO:0000313" key="11">
    <source>
        <dbReference type="EMBL" id="MDQ0197119.1"/>
    </source>
</evidence>
<dbReference type="PANTHER" id="PTHR38042:SF1">
    <property type="entry name" value="UROPORPHYRINOGEN-III SYNTHASE, CHLOROPLASTIC"/>
    <property type="match status" value="1"/>
</dbReference>
<comment type="similarity">
    <text evidence="2 9">Belongs to the uroporphyrinogen-III synthase family.</text>
</comment>
<evidence type="ECO:0000259" key="10">
    <source>
        <dbReference type="Pfam" id="PF02602"/>
    </source>
</evidence>